<evidence type="ECO:0000313" key="2">
    <source>
        <dbReference type="Proteomes" id="UP000828390"/>
    </source>
</evidence>
<dbReference type="Proteomes" id="UP000828390">
    <property type="component" value="Unassembled WGS sequence"/>
</dbReference>
<gene>
    <name evidence="1" type="ORF">DPMN_139885</name>
</gene>
<dbReference type="AlphaFoldDB" id="A0A9D4JGX1"/>
<organism evidence="1 2">
    <name type="scientific">Dreissena polymorpha</name>
    <name type="common">Zebra mussel</name>
    <name type="synonym">Mytilus polymorpha</name>
    <dbReference type="NCBI Taxonomy" id="45954"/>
    <lineage>
        <taxon>Eukaryota</taxon>
        <taxon>Metazoa</taxon>
        <taxon>Spiralia</taxon>
        <taxon>Lophotrochozoa</taxon>
        <taxon>Mollusca</taxon>
        <taxon>Bivalvia</taxon>
        <taxon>Autobranchia</taxon>
        <taxon>Heteroconchia</taxon>
        <taxon>Euheterodonta</taxon>
        <taxon>Imparidentia</taxon>
        <taxon>Neoheterodontei</taxon>
        <taxon>Myida</taxon>
        <taxon>Dreissenoidea</taxon>
        <taxon>Dreissenidae</taxon>
        <taxon>Dreissena</taxon>
    </lineage>
</organism>
<keyword evidence="2" id="KW-1185">Reference proteome</keyword>
<evidence type="ECO:0000313" key="1">
    <source>
        <dbReference type="EMBL" id="KAH3811475.1"/>
    </source>
</evidence>
<proteinExistence type="predicted"/>
<comment type="caution">
    <text evidence="1">The sequence shown here is derived from an EMBL/GenBank/DDBJ whole genome shotgun (WGS) entry which is preliminary data.</text>
</comment>
<protein>
    <submittedName>
        <fullName evidence="1">Uncharacterized protein</fullName>
    </submittedName>
</protein>
<reference evidence="1" key="2">
    <citation type="submission" date="2020-11" db="EMBL/GenBank/DDBJ databases">
        <authorList>
            <person name="McCartney M.A."/>
            <person name="Auch B."/>
            <person name="Kono T."/>
            <person name="Mallez S."/>
            <person name="Becker A."/>
            <person name="Gohl D.M."/>
            <person name="Silverstein K.A.T."/>
            <person name="Koren S."/>
            <person name="Bechman K.B."/>
            <person name="Herman A."/>
            <person name="Abrahante J.E."/>
            <person name="Garbe J."/>
        </authorList>
    </citation>
    <scope>NUCLEOTIDE SEQUENCE</scope>
    <source>
        <strain evidence="1">Duluth1</strain>
        <tissue evidence="1">Whole animal</tissue>
    </source>
</reference>
<accession>A0A9D4JGX1</accession>
<reference evidence="1" key="1">
    <citation type="journal article" date="2019" name="bioRxiv">
        <title>The Genome of the Zebra Mussel, Dreissena polymorpha: A Resource for Invasive Species Research.</title>
        <authorList>
            <person name="McCartney M.A."/>
            <person name="Auch B."/>
            <person name="Kono T."/>
            <person name="Mallez S."/>
            <person name="Zhang Y."/>
            <person name="Obille A."/>
            <person name="Becker A."/>
            <person name="Abrahante J.E."/>
            <person name="Garbe J."/>
            <person name="Badalamenti J.P."/>
            <person name="Herman A."/>
            <person name="Mangelson H."/>
            <person name="Liachko I."/>
            <person name="Sullivan S."/>
            <person name="Sone E.D."/>
            <person name="Koren S."/>
            <person name="Silverstein K.A.T."/>
            <person name="Beckman K.B."/>
            <person name="Gohl D.M."/>
        </authorList>
    </citation>
    <scope>NUCLEOTIDE SEQUENCE</scope>
    <source>
        <strain evidence="1">Duluth1</strain>
        <tissue evidence="1">Whole animal</tissue>
    </source>
</reference>
<sequence>MIDSLGGPRRENNMLATLNLKTISDTNLKKMEKRAGDVIEQVSAESTQTAAEEAYRNEMEYFHYLYLYSHYIK</sequence>
<dbReference type="EMBL" id="JAIWYP010000006">
    <property type="protein sequence ID" value="KAH3811475.1"/>
    <property type="molecule type" value="Genomic_DNA"/>
</dbReference>
<name>A0A9D4JGX1_DREPO</name>